<keyword evidence="12" id="KW-1185">Reference proteome</keyword>
<protein>
    <recommendedName>
        <fullName evidence="1">RNA-directed DNA polymerase</fullName>
        <ecNumber evidence="1">2.7.7.49</ecNumber>
    </recommendedName>
</protein>
<dbReference type="InterPro" id="IPR000123">
    <property type="entry name" value="Reverse_transcriptase_msDNA"/>
</dbReference>
<keyword evidence="7" id="KW-0051">Antiviral defense</keyword>
<dbReference type="CDD" id="cd03487">
    <property type="entry name" value="RT_Bac_retron_II"/>
    <property type="match status" value="1"/>
</dbReference>
<gene>
    <name evidence="11" type="ORF">GBB84_18135</name>
</gene>
<evidence type="ECO:0000256" key="3">
    <source>
        <dbReference type="ARBA" id="ARBA00022695"/>
    </source>
</evidence>
<dbReference type="NCBIfam" id="NF038233">
    <property type="entry name" value="retron_St85_RT"/>
    <property type="match status" value="1"/>
</dbReference>
<dbReference type="PANTHER" id="PTHR34047:SF7">
    <property type="entry name" value="RNA-DIRECTED DNA POLYMERASE"/>
    <property type="match status" value="1"/>
</dbReference>
<dbReference type="EC" id="2.7.7.49" evidence="1"/>
<keyword evidence="5" id="KW-0460">Magnesium</keyword>
<dbReference type="EMBL" id="WHIY01000012">
    <property type="protein sequence ID" value="MPQ52820.1"/>
    <property type="molecule type" value="Genomic_DNA"/>
</dbReference>
<name>A0A6L5EE24_9ENTR</name>
<evidence type="ECO:0000256" key="1">
    <source>
        <dbReference type="ARBA" id="ARBA00012493"/>
    </source>
</evidence>
<dbReference type="GO" id="GO:0003723">
    <property type="term" value="F:RNA binding"/>
    <property type="evidence" value="ECO:0007669"/>
    <property type="project" value="InterPro"/>
</dbReference>
<evidence type="ECO:0000256" key="6">
    <source>
        <dbReference type="ARBA" id="ARBA00022918"/>
    </source>
</evidence>
<dbReference type="GO" id="GO:0046872">
    <property type="term" value="F:metal ion binding"/>
    <property type="evidence" value="ECO:0007669"/>
    <property type="project" value="UniProtKB-KW"/>
</dbReference>
<dbReference type="InterPro" id="IPR043502">
    <property type="entry name" value="DNA/RNA_pol_sf"/>
</dbReference>
<evidence type="ECO:0000256" key="5">
    <source>
        <dbReference type="ARBA" id="ARBA00022842"/>
    </source>
</evidence>
<dbReference type="GO" id="GO:0051607">
    <property type="term" value="P:defense response to virus"/>
    <property type="evidence" value="ECO:0007669"/>
    <property type="project" value="UniProtKB-KW"/>
</dbReference>
<accession>A0A6L5EE24</accession>
<evidence type="ECO:0000313" key="11">
    <source>
        <dbReference type="EMBL" id="MPQ52820.1"/>
    </source>
</evidence>
<dbReference type="PANTHER" id="PTHR34047">
    <property type="entry name" value="NUCLEAR INTRON MATURASE 1, MITOCHONDRIAL-RELATED"/>
    <property type="match status" value="1"/>
</dbReference>
<evidence type="ECO:0000256" key="9">
    <source>
        <dbReference type="ARBA" id="ARBA00048173"/>
    </source>
</evidence>
<reference evidence="11 12" key="1">
    <citation type="submission" date="2019-10" db="EMBL/GenBank/DDBJ databases">
        <title>Characterization of a new Citrobacter species.</title>
        <authorList>
            <person name="Goncalves Ribeiro T."/>
            <person name="Izdebski R."/>
            <person name="Urbanowicz P."/>
            <person name="Carmeli Y."/>
            <person name="Gniadkowski M."/>
            <person name="Peixe L."/>
        </authorList>
    </citation>
    <scope>NUCLEOTIDE SEQUENCE [LARGE SCALE GENOMIC DNA]</scope>
    <source>
        <strain evidence="11 12">NMI7905_11</strain>
    </source>
</reference>
<keyword evidence="3" id="KW-0548">Nucleotidyltransferase</keyword>
<keyword evidence="4" id="KW-0479">Metal-binding</keyword>
<evidence type="ECO:0000256" key="2">
    <source>
        <dbReference type="ARBA" id="ARBA00022679"/>
    </source>
</evidence>
<dbReference type="PROSITE" id="PS50878">
    <property type="entry name" value="RT_POL"/>
    <property type="match status" value="1"/>
</dbReference>
<evidence type="ECO:0000256" key="8">
    <source>
        <dbReference type="ARBA" id="ARBA00034120"/>
    </source>
</evidence>
<comment type="caution">
    <text evidence="11">The sequence shown here is derived from an EMBL/GenBank/DDBJ whole genome shotgun (WGS) entry which is preliminary data.</text>
</comment>
<dbReference type="PRINTS" id="PR00866">
    <property type="entry name" value="RNADNAPOLMS"/>
</dbReference>
<sequence>MTFQKLDKVQELKINSWYLYLKNRGLPSDLIDEYISYIISLIDKNLPIIFELEHLSKLLSINYIELLKIINSPENYYREFNIPKRKGGTRNILSPYPSLLHCQKWIYKNILSKIAIHDAAHGFIKKRSIMSNAEKHVEKKCILKMDMSDFFPSIPINWVINFFHSLGYSNNVSFYLSSICCLNNGLPQGGATSPYLSNILLVSLDRRLTNLSKSYKLDYTRYADDMTFSGDYIPLKFSEIVSQIIDNFGLHINNDKTQLITKPGKRIITGVSVAGSKMTLPRDKKREIRKEVHYIKKFGYLSHASKMKIRNPAYLSVLEGKLNFWLQVEPDNEYAKQAIVFIRTLKNI</sequence>
<keyword evidence="6 11" id="KW-0695">RNA-directed DNA polymerase</keyword>
<comment type="catalytic activity">
    <reaction evidence="9">
        <text>DNA(n) + a 2'-deoxyribonucleoside 5'-triphosphate = DNA(n+1) + diphosphate</text>
        <dbReference type="Rhea" id="RHEA:22508"/>
        <dbReference type="Rhea" id="RHEA-COMP:17339"/>
        <dbReference type="Rhea" id="RHEA-COMP:17340"/>
        <dbReference type="ChEBI" id="CHEBI:33019"/>
        <dbReference type="ChEBI" id="CHEBI:61560"/>
        <dbReference type="ChEBI" id="CHEBI:173112"/>
        <dbReference type="EC" id="2.7.7.49"/>
    </reaction>
</comment>
<dbReference type="InterPro" id="IPR000477">
    <property type="entry name" value="RT_dom"/>
</dbReference>
<evidence type="ECO:0000256" key="4">
    <source>
        <dbReference type="ARBA" id="ARBA00022723"/>
    </source>
</evidence>
<organism evidence="11 12">
    <name type="scientific">Citrobacter telavivensis</name>
    <dbReference type="NCBI Taxonomy" id="2653932"/>
    <lineage>
        <taxon>Bacteria</taxon>
        <taxon>Pseudomonadati</taxon>
        <taxon>Pseudomonadota</taxon>
        <taxon>Gammaproteobacteria</taxon>
        <taxon>Enterobacterales</taxon>
        <taxon>Enterobacteriaceae</taxon>
        <taxon>Citrobacter</taxon>
    </lineage>
</organism>
<dbReference type="Proteomes" id="UP000475079">
    <property type="component" value="Unassembled WGS sequence"/>
</dbReference>
<evidence type="ECO:0000256" key="7">
    <source>
        <dbReference type="ARBA" id="ARBA00023118"/>
    </source>
</evidence>
<dbReference type="GO" id="GO:0003964">
    <property type="term" value="F:RNA-directed DNA polymerase activity"/>
    <property type="evidence" value="ECO:0007669"/>
    <property type="project" value="UniProtKB-KW"/>
</dbReference>
<dbReference type="RefSeq" id="WP_152401839.1">
    <property type="nucleotide sequence ID" value="NZ_WHIY01000012.1"/>
</dbReference>
<dbReference type="Pfam" id="PF00078">
    <property type="entry name" value="RVT_1"/>
    <property type="match status" value="1"/>
</dbReference>
<evidence type="ECO:0000259" key="10">
    <source>
        <dbReference type="PROSITE" id="PS50878"/>
    </source>
</evidence>
<proteinExistence type="inferred from homology"/>
<keyword evidence="2" id="KW-0808">Transferase</keyword>
<comment type="similarity">
    <text evidence="8">Belongs to the bacterial reverse transcriptase family.</text>
</comment>
<feature type="domain" description="Reverse transcriptase" evidence="10">
    <location>
        <begin position="63"/>
        <end position="273"/>
    </location>
</feature>
<dbReference type="AlphaFoldDB" id="A0A6L5EE24"/>
<evidence type="ECO:0000313" key="12">
    <source>
        <dbReference type="Proteomes" id="UP000475079"/>
    </source>
</evidence>
<dbReference type="InterPro" id="IPR051083">
    <property type="entry name" value="GrpII_Intron_Splice-Mob/Def"/>
</dbReference>
<dbReference type="SUPFAM" id="SSF56672">
    <property type="entry name" value="DNA/RNA polymerases"/>
    <property type="match status" value="1"/>
</dbReference>